<dbReference type="PROSITE" id="PS51779">
    <property type="entry name" value="POTRA"/>
    <property type="match status" value="1"/>
</dbReference>
<dbReference type="InterPro" id="IPR034746">
    <property type="entry name" value="POTRA"/>
</dbReference>
<feature type="transmembrane region" description="Helical" evidence="8">
    <location>
        <begin position="28"/>
        <end position="45"/>
    </location>
</feature>
<keyword evidence="6 8" id="KW-0472">Membrane</keyword>
<dbReference type="Proteomes" id="UP001597458">
    <property type="component" value="Unassembled WGS sequence"/>
</dbReference>
<name>A0ABW5PQ47_9BACI</name>
<comment type="subcellular location">
    <subcellularLocation>
        <location evidence="8">Cell membrane</location>
        <topology evidence="8">Single-pass type II membrane protein</topology>
    </subcellularLocation>
    <subcellularLocation>
        <location evidence="1">Membrane</location>
    </subcellularLocation>
    <text evidence="8">Localizes to the division septum.</text>
</comment>
<evidence type="ECO:0000256" key="1">
    <source>
        <dbReference type="ARBA" id="ARBA00004370"/>
    </source>
</evidence>
<dbReference type="Gene3D" id="3.10.20.310">
    <property type="entry name" value="membrane protein fhac"/>
    <property type="match status" value="1"/>
</dbReference>
<keyword evidence="5 8" id="KW-1133">Transmembrane helix</keyword>
<dbReference type="InterPro" id="IPR026580">
    <property type="entry name" value="DivIB"/>
</dbReference>
<dbReference type="HAMAP" id="MF_00912">
    <property type="entry name" value="DivIB"/>
    <property type="match status" value="1"/>
</dbReference>
<evidence type="ECO:0000256" key="5">
    <source>
        <dbReference type="ARBA" id="ARBA00022989"/>
    </source>
</evidence>
<keyword evidence="11" id="KW-1185">Reference proteome</keyword>
<evidence type="ECO:0000313" key="10">
    <source>
        <dbReference type="EMBL" id="MFD2616966.1"/>
    </source>
</evidence>
<sequence length="257" mass="29424">MVEKKVIPLEDRIPKLKQQRKQKANRRIIFYITLFFILILIIVYFQSPLSKLTHVKIDGLHYTSKSQIINTTGLQKKPHFWDVSSTSVKHDIKKLKTVKKVDVHKQFPNSIVIHITEYNRIAYFSNQGAYTPILENGSKLPKLKQGQLPIHAPILFNFQMNQDGLKVIAKALTKLPSSIVQNISEIYYHDDKVGEGDLTLYMNDGYKVYASLSTFQSNMALYPHIITKIPKGKTGIVHLSVSPYFEPTSDVQKDKSP</sequence>
<accession>A0ABW5PQ47</accession>
<keyword evidence="3 8" id="KW-0132">Cell division</keyword>
<dbReference type="InterPro" id="IPR013685">
    <property type="entry name" value="POTRA_FtsQ_type"/>
</dbReference>
<evidence type="ECO:0000256" key="6">
    <source>
        <dbReference type="ARBA" id="ARBA00023136"/>
    </source>
</evidence>
<reference evidence="11" key="1">
    <citation type="journal article" date="2019" name="Int. J. Syst. Evol. Microbiol.">
        <title>The Global Catalogue of Microorganisms (GCM) 10K type strain sequencing project: providing services to taxonomists for standard genome sequencing and annotation.</title>
        <authorList>
            <consortium name="The Broad Institute Genomics Platform"/>
            <consortium name="The Broad Institute Genome Sequencing Center for Infectious Disease"/>
            <person name="Wu L."/>
            <person name="Ma J."/>
        </authorList>
    </citation>
    <scope>NUCLEOTIDE SEQUENCE [LARGE SCALE GENOMIC DNA]</scope>
    <source>
        <strain evidence="11">TISTR 2241</strain>
    </source>
</reference>
<protein>
    <recommendedName>
        <fullName evidence="8">Cell division protein DivIB</fullName>
    </recommendedName>
</protein>
<evidence type="ECO:0000256" key="2">
    <source>
        <dbReference type="ARBA" id="ARBA00022475"/>
    </source>
</evidence>
<comment type="similarity">
    <text evidence="8">Belongs to the FtsQ/DivIB family. DivIB subfamily.</text>
</comment>
<evidence type="ECO:0000313" key="11">
    <source>
        <dbReference type="Proteomes" id="UP001597458"/>
    </source>
</evidence>
<evidence type="ECO:0000256" key="8">
    <source>
        <dbReference type="HAMAP-Rule" id="MF_00912"/>
    </source>
</evidence>
<feature type="domain" description="POTRA" evidence="9">
    <location>
        <begin position="50"/>
        <end position="118"/>
    </location>
</feature>
<keyword evidence="7 8" id="KW-0131">Cell cycle</keyword>
<comment type="function">
    <text evidence="8">Cell division protein that may be involved in stabilizing or promoting the assembly of the division complex.</text>
</comment>
<dbReference type="InterPro" id="IPR050487">
    <property type="entry name" value="FtsQ_DivIB"/>
</dbReference>
<dbReference type="Pfam" id="PF08478">
    <property type="entry name" value="POTRA_1"/>
    <property type="match status" value="1"/>
</dbReference>
<dbReference type="Gene3D" id="3.40.50.10960">
    <property type="match status" value="1"/>
</dbReference>
<comment type="caution">
    <text evidence="10">The sequence shown here is derived from an EMBL/GenBank/DDBJ whole genome shotgun (WGS) entry which is preliminary data.</text>
</comment>
<keyword evidence="2 8" id="KW-1003">Cell membrane</keyword>
<evidence type="ECO:0000259" key="9">
    <source>
        <dbReference type="PROSITE" id="PS51779"/>
    </source>
</evidence>
<evidence type="ECO:0000256" key="4">
    <source>
        <dbReference type="ARBA" id="ARBA00022692"/>
    </source>
</evidence>
<dbReference type="RefSeq" id="WP_141189198.1">
    <property type="nucleotide sequence ID" value="NZ_JBHUMR010000008.1"/>
</dbReference>
<dbReference type="InterPro" id="IPR005548">
    <property type="entry name" value="Cell_div_FtsQ/DivIB_C"/>
</dbReference>
<proteinExistence type="inferred from homology"/>
<organism evidence="10 11">
    <name type="scientific">Terrilactibacillus laevilacticus</name>
    <dbReference type="NCBI Taxonomy" id="1380157"/>
    <lineage>
        <taxon>Bacteria</taxon>
        <taxon>Bacillati</taxon>
        <taxon>Bacillota</taxon>
        <taxon>Bacilli</taxon>
        <taxon>Bacillales</taxon>
        <taxon>Bacillaceae</taxon>
        <taxon>Terrilactibacillus</taxon>
    </lineage>
</organism>
<dbReference type="GO" id="GO:0051301">
    <property type="term" value="P:cell division"/>
    <property type="evidence" value="ECO:0007669"/>
    <property type="project" value="UniProtKB-KW"/>
</dbReference>
<gene>
    <name evidence="8" type="primary">divIB</name>
    <name evidence="10" type="ORF">ACFSTF_06525</name>
</gene>
<dbReference type="EMBL" id="JBHUMR010000008">
    <property type="protein sequence ID" value="MFD2616966.1"/>
    <property type="molecule type" value="Genomic_DNA"/>
</dbReference>
<evidence type="ECO:0000256" key="7">
    <source>
        <dbReference type="ARBA" id="ARBA00023306"/>
    </source>
</evidence>
<dbReference type="PANTHER" id="PTHR37820">
    <property type="entry name" value="CELL DIVISION PROTEIN DIVIB"/>
    <property type="match status" value="1"/>
</dbReference>
<evidence type="ECO:0000256" key="3">
    <source>
        <dbReference type="ARBA" id="ARBA00022618"/>
    </source>
</evidence>
<keyword evidence="4 8" id="KW-0812">Transmembrane</keyword>
<dbReference type="Pfam" id="PF03799">
    <property type="entry name" value="FtsQ_DivIB_C"/>
    <property type="match status" value="1"/>
</dbReference>
<dbReference type="PANTHER" id="PTHR37820:SF1">
    <property type="entry name" value="CELL DIVISION PROTEIN FTSQ"/>
    <property type="match status" value="1"/>
</dbReference>